<evidence type="ECO:0000313" key="2">
    <source>
        <dbReference type="EMBL" id="CAB4003446.1"/>
    </source>
</evidence>
<evidence type="ECO:0000313" key="3">
    <source>
        <dbReference type="Proteomes" id="UP001152795"/>
    </source>
</evidence>
<sequence length="268" mass="31023">MREWDQRAIVKAAQEKGVEWYFQPFKKWHFQPPTASHMSGVWERLIRSVRKVMKAILGHPHAFVDRETLRTLFAEVVGILNTRSLCPSSDDPKDMEPLTPSHFLQQRQGLAIPPGVFEDSEMFSRKKWKRAQVLANQFWARWVRECLPILQPRSHWNLGHVTKVFPGTDGLVRTAEVKTQSSLLVRPIAKLCLLEETKRIYIERLSNGGTMLRRPQHYSTAVLQLIVFIIIYTNYINDIHILDKKAWTFALLKQSATEGATTALLRLL</sequence>
<feature type="domain" description="DUF5641" evidence="1">
    <location>
        <begin position="152"/>
        <end position="194"/>
    </location>
</feature>
<organism evidence="2 3">
    <name type="scientific">Paramuricea clavata</name>
    <name type="common">Red gorgonian</name>
    <name type="synonym">Violescent sea-whip</name>
    <dbReference type="NCBI Taxonomy" id="317549"/>
    <lineage>
        <taxon>Eukaryota</taxon>
        <taxon>Metazoa</taxon>
        <taxon>Cnidaria</taxon>
        <taxon>Anthozoa</taxon>
        <taxon>Octocorallia</taxon>
        <taxon>Malacalcyonacea</taxon>
        <taxon>Plexauridae</taxon>
        <taxon>Paramuricea</taxon>
    </lineage>
</organism>
<dbReference type="AlphaFoldDB" id="A0A6S7HG49"/>
<dbReference type="InterPro" id="IPR036397">
    <property type="entry name" value="RNaseH_sf"/>
</dbReference>
<dbReference type="Proteomes" id="UP001152795">
    <property type="component" value="Unassembled WGS sequence"/>
</dbReference>
<dbReference type="Pfam" id="PF18701">
    <property type="entry name" value="DUF5641"/>
    <property type="match status" value="1"/>
</dbReference>
<protein>
    <recommendedName>
        <fullName evidence="1">DUF5641 domain-containing protein</fullName>
    </recommendedName>
</protein>
<dbReference type="PANTHER" id="PTHR47331:SF1">
    <property type="entry name" value="GAG-LIKE PROTEIN"/>
    <property type="match status" value="1"/>
</dbReference>
<accession>A0A6S7HG49</accession>
<comment type="caution">
    <text evidence="2">The sequence shown here is derived from an EMBL/GenBank/DDBJ whole genome shotgun (WGS) entry which is preliminary data.</text>
</comment>
<evidence type="ECO:0000259" key="1">
    <source>
        <dbReference type="Pfam" id="PF18701"/>
    </source>
</evidence>
<gene>
    <name evidence="2" type="ORF">PACLA_8A027429</name>
</gene>
<dbReference type="InterPro" id="IPR040676">
    <property type="entry name" value="DUF5641"/>
</dbReference>
<keyword evidence="3" id="KW-1185">Reference proteome</keyword>
<reference evidence="2" key="1">
    <citation type="submission" date="2020-04" db="EMBL/GenBank/DDBJ databases">
        <authorList>
            <person name="Alioto T."/>
            <person name="Alioto T."/>
            <person name="Gomez Garrido J."/>
        </authorList>
    </citation>
    <scope>NUCLEOTIDE SEQUENCE</scope>
    <source>
        <strain evidence="2">A484AB</strain>
    </source>
</reference>
<name>A0A6S7HG49_PARCT</name>
<dbReference type="Gene3D" id="3.30.420.10">
    <property type="entry name" value="Ribonuclease H-like superfamily/Ribonuclease H"/>
    <property type="match status" value="1"/>
</dbReference>
<dbReference type="GO" id="GO:0003676">
    <property type="term" value="F:nucleic acid binding"/>
    <property type="evidence" value="ECO:0007669"/>
    <property type="project" value="InterPro"/>
</dbReference>
<dbReference type="PANTHER" id="PTHR47331">
    <property type="entry name" value="PHD-TYPE DOMAIN-CONTAINING PROTEIN"/>
    <property type="match status" value="1"/>
</dbReference>
<dbReference type="EMBL" id="CACRXK020004633">
    <property type="protein sequence ID" value="CAB4003446.1"/>
    <property type="molecule type" value="Genomic_DNA"/>
</dbReference>
<proteinExistence type="predicted"/>